<feature type="domain" description="HTH-type transcriptional regulator Rgg C-terminal" evidence="1">
    <location>
        <begin position="93"/>
        <end position="272"/>
    </location>
</feature>
<comment type="caution">
    <text evidence="2">The sequence shown here is derived from an EMBL/GenBank/DDBJ whole genome shotgun (WGS) entry which is preliminary data.</text>
</comment>
<reference evidence="2 3" key="1">
    <citation type="submission" date="2015-06" db="EMBL/GenBank/DDBJ databases">
        <title>The Genome Sequence of Enterococcus cecorum 170AEA1.</title>
        <authorList>
            <consortium name="The Broad Institute Genomics Platform"/>
            <consortium name="The Broad Institute Genome Sequencing Center for Infectious Disease"/>
            <person name="Earl A.M."/>
            <person name="Van Tyne D."/>
            <person name="Lebreton F."/>
            <person name="Saavedra J.T."/>
            <person name="Gilmore M.S."/>
            <person name="Manson McGuire A."/>
            <person name="Clock S."/>
            <person name="Crupain M."/>
            <person name="Rangan U."/>
            <person name="Young S."/>
            <person name="Abouelleil A."/>
            <person name="Cao P."/>
            <person name="Chapman S.B."/>
            <person name="Griggs A."/>
            <person name="Priest M."/>
            <person name="Shea T."/>
            <person name="Wortman J."/>
            <person name="Nusbaum C."/>
            <person name="Birren B."/>
        </authorList>
    </citation>
    <scope>NUCLEOTIDE SEQUENCE [LARGE SCALE GENOMIC DNA]</scope>
    <source>
        <strain evidence="2 3">170AEA1</strain>
    </source>
</reference>
<organism evidence="2 3">
    <name type="scientific">Enterococcus cecorum</name>
    <dbReference type="NCBI Taxonomy" id="44008"/>
    <lineage>
        <taxon>Bacteria</taxon>
        <taxon>Bacillati</taxon>
        <taxon>Bacillota</taxon>
        <taxon>Bacilli</taxon>
        <taxon>Lactobacillales</taxon>
        <taxon>Enterococcaceae</taxon>
        <taxon>Enterococcus</taxon>
    </lineage>
</organism>
<sequence>MDNLGKYFKKFRESRNMTLKNISNESLSIAQLSRFENGASDLTITKFFYSLNRINVSLEEFMYAVNNYKMSPLSELLLKINEYSTTRNDKALKKLLNTQQNMTDVYKQLSNILIKICLYDLSHEKLYSEEDIWYLSDYLLSIDDWGMYELLLFSNSMKAMNHQTRMILLKEMNRRTDLYTNIPKYRRIIASMNVNAYIYCIELDEWLDAHYFEKQLELAYFQEAEIYERLVFKYAKNFYKFKKFQDQNALLEMKKCIELFQFVDSENLAENFIEHLNSCL</sequence>
<evidence type="ECO:0000313" key="2">
    <source>
        <dbReference type="EMBL" id="RBR28912.1"/>
    </source>
</evidence>
<dbReference type="CDD" id="cd00093">
    <property type="entry name" value="HTH_XRE"/>
    <property type="match status" value="1"/>
</dbReference>
<dbReference type="InterPro" id="IPR010057">
    <property type="entry name" value="Transcription_activator_Rgg_C"/>
</dbReference>
<dbReference type="SUPFAM" id="SSF47413">
    <property type="entry name" value="lambda repressor-like DNA-binding domains"/>
    <property type="match status" value="1"/>
</dbReference>
<evidence type="ECO:0000313" key="3">
    <source>
        <dbReference type="Proteomes" id="UP000252800"/>
    </source>
</evidence>
<gene>
    <name evidence="2" type="ORF">EB18_01529</name>
</gene>
<dbReference type="Pfam" id="PF21259">
    <property type="entry name" value="Rgg_C"/>
    <property type="match status" value="1"/>
</dbReference>
<dbReference type="InterPro" id="IPR053163">
    <property type="entry name" value="HTH-type_regulator_Rgg"/>
</dbReference>
<dbReference type="InterPro" id="IPR010982">
    <property type="entry name" value="Lambda_DNA-bd_dom_sf"/>
</dbReference>
<dbReference type="PANTHER" id="PTHR37038">
    <property type="entry name" value="TRANSCRIPTIONAL REGULATOR-RELATED"/>
    <property type="match status" value="1"/>
</dbReference>
<dbReference type="Gene3D" id="1.25.40.10">
    <property type="entry name" value="Tetratricopeptide repeat domain"/>
    <property type="match status" value="1"/>
</dbReference>
<protein>
    <recommendedName>
        <fullName evidence="1">HTH-type transcriptional regulator Rgg C-terminal domain-containing protein</fullName>
    </recommendedName>
</protein>
<dbReference type="RefSeq" id="WP_113784732.1">
    <property type="nucleotide sequence ID" value="NZ_JBECZO010000007.1"/>
</dbReference>
<name>A0A366SF89_9ENTE</name>
<accession>A0A366SF89</accession>
<dbReference type="InterPro" id="IPR011990">
    <property type="entry name" value="TPR-like_helical_dom_sf"/>
</dbReference>
<dbReference type="PANTHER" id="PTHR37038:SF12">
    <property type="entry name" value="TRANSCRIPTIONAL REGULATOR"/>
    <property type="match status" value="1"/>
</dbReference>
<dbReference type="GO" id="GO:0003677">
    <property type="term" value="F:DNA binding"/>
    <property type="evidence" value="ECO:0007669"/>
    <property type="project" value="InterPro"/>
</dbReference>
<dbReference type="EMBL" id="LEOY01000012">
    <property type="protein sequence ID" value="RBR28912.1"/>
    <property type="molecule type" value="Genomic_DNA"/>
</dbReference>
<evidence type="ECO:0000259" key="1">
    <source>
        <dbReference type="Pfam" id="PF21259"/>
    </source>
</evidence>
<proteinExistence type="predicted"/>
<dbReference type="InterPro" id="IPR001387">
    <property type="entry name" value="Cro/C1-type_HTH"/>
</dbReference>
<dbReference type="Proteomes" id="UP000252800">
    <property type="component" value="Unassembled WGS sequence"/>
</dbReference>
<dbReference type="NCBIfam" id="TIGR01716">
    <property type="entry name" value="RGG_Cterm"/>
    <property type="match status" value="1"/>
</dbReference>
<dbReference type="AlphaFoldDB" id="A0A366SF89"/>